<dbReference type="HAMAP" id="MF_01553">
    <property type="entry name" value="RNApol_bact_RpoY"/>
    <property type="match status" value="1"/>
</dbReference>
<dbReference type="EMBL" id="LILD01000001">
    <property type="protein sequence ID" value="KOO38590.1"/>
    <property type="molecule type" value="Genomic_DNA"/>
</dbReference>
<dbReference type="AlphaFoldDB" id="A0A0M0KIE1"/>
<name>A0A0M0KIE1_ALKHA</name>
<dbReference type="GO" id="GO:0000428">
    <property type="term" value="C:DNA-directed RNA polymerase complex"/>
    <property type="evidence" value="ECO:0007669"/>
    <property type="project" value="UniProtKB-KW"/>
</dbReference>
<dbReference type="GO" id="GO:0003677">
    <property type="term" value="F:DNA binding"/>
    <property type="evidence" value="ECO:0007669"/>
    <property type="project" value="UniProtKB-UniRule"/>
</dbReference>
<accession>A0A0M0KIE1</accession>
<comment type="catalytic activity">
    <reaction evidence="5">
        <text>RNA(n) + a ribonucleoside 5'-triphosphate = RNA(n+1) + diphosphate</text>
        <dbReference type="Rhea" id="RHEA:21248"/>
        <dbReference type="Rhea" id="RHEA-COMP:14527"/>
        <dbReference type="Rhea" id="RHEA-COMP:17342"/>
        <dbReference type="ChEBI" id="CHEBI:33019"/>
        <dbReference type="ChEBI" id="CHEBI:61557"/>
        <dbReference type="ChEBI" id="CHEBI:140395"/>
        <dbReference type="EC" id="2.7.7.6"/>
    </reaction>
</comment>
<dbReference type="GO" id="GO:0006351">
    <property type="term" value="P:DNA-templated transcription"/>
    <property type="evidence" value="ECO:0007669"/>
    <property type="project" value="UniProtKB-UniRule"/>
</dbReference>
<accession>A0A4Y7WZZ3</accession>
<comment type="caution">
    <text evidence="6">The sequence shown here is derived from an EMBL/GenBank/DDBJ whole genome shotgun (WGS) entry which is preliminary data.</text>
</comment>
<keyword evidence="1 5" id="KW-0240">DNA-directed RNA polymerase</keyword>
<comment type="similarity">
    <text evidence="5">Belongs to the RNA polymerase subunit epsilon family.</text>
</comment>
<proteinExistence type="inferred from homology"/>
<dbReference type="NCBIfam" id="NF010188">
    <property type="entry name" value="PRK13667.1"/>
    <property type="match status" value="1"/>
</dbReference>
<dbReference type="Pfam" id="PF07288">
    <property type="entry name" value="RpoY"/>
    <property type="match status" value="1"/>
</dbReference>
<dbReference type="EC" id="2.7.7.6" evidence="5"/>
<evidence type="ECO:0000256" key="2">
    <source>
        <dbReference type="ARBA" id="ARBA00022679"/>
    </source>
</evidence>
<keyword evidence="2 5" id="KW-0808">Transferase</keyword>
<dbReference type="GeneID" id="87598172"/>
<evidence type="ECO:0000256" key="1">
    <source>
        <dbReference type="ARBA" id="ARBA00022478"/>
    </source>
</evidence>
<sequence>MIYKVFYQKDFDQVPVRENTDSLYVEAESEADVRKKLSEKNYNLEFITPISGEFLAYEQQKEHFTVEKL</sequence>
<evidence type="ECO:0000313" key="6">
    <source>
        <dbReference type="EMBL" id="KOO38590.1"/>
    </source>
</evidence>
<comment type="function">
    <text evidence="5">A non-essential component of RNA polymerase (RNAP).</text>
</comment>
<reference evidence="6" key="1">
    <citation type="submission" date="2015-08" db="EMBL/GenBank/DDBJ databases">
        <title>Complete DNA Sequence of Pseudomonas syringae pv. actinidiae, the Causal Agent of Kiwifruit Canker Disease.</title>
        <authorList>
            <person name="Rikkerink E.H.A."/>
            <person name="Fineran P.C."/>
        </authorList>
    </citation>
    <scope>NUCLEOTIDE SEQUENCE</scope>
    <source>
        <strain evidence="6">DSM 13666</strain>
    </source>
</reference>
<evidence type="ECO:0000256" key="3">
    <source>
        <dbReference type="ARBA" id="ARBA00022695"/>
    </source>
</evidence>
<dbReference type="RefSeq" id="WP_053430855.1">
    <property type="nucleotide sequence ID" value="NZ_CP040441.1"/>
</dbReference>
<gene>
    <name evidence="5" type="primary">rpoY</name>
    <name evidence="6" type="ORF">AMD02_06765</name>
</gene>
<dbReference type="InterPro" id="IPR009907">
    <property type="entry name" value="RpoY"/>
</dbReference>
<dbReference type="PATRIC" id="fig|136160.3.peg.1664"/>
<protein>
    <recommendedName>
        <fullName evidence="5">DNA-directed RNA polymerase subunit epsilon</fullName>
        <shortName evidence="5">RNAP epsilon subunit</shortName>
        <ecNumber evidence="5">2.7.7.6</ecNumber>
    </recommendedName>
    <alternativeName>
        <fullName evidence="5">RNA polymerase epsilon subunit</fullName>
    </alternativeName>
    <alternativeName>
        <fullName evidence="5">Transcriptase subunit epsilon</fullName>
    </alternativeName>
</protein>
<dbReference type="Gene3D" id="3.10.20.730">
    <property type="entry name" value="RNAP, epsilon subunit-like"/>
    <property type="match status" value="1"/>
</dbReference>
<comment type="subunit">
    <text evidence="5">RNAP is composed of a core of 2 alpha, a beta and a beta' subunit. The core is associated with a delta subunit, and at least one of epsilon or omega. When a sigma factor is associated with the core the holoenzyme is formed, which can initiate transcription.</text>
</comment>
<keyword evidence="4 5" id="KW-0804">Transcription</keyword>
<dbReference type="GO" id="GO:0003899">
    <property type="term" value="F:DNA-directed RNA polymerase activity"/>
    <property type="evidence" value="ECO:0007669"/>
    <property type="project" value="UniProtKB-UniRule"/>
</dbReference>
<keyword evidence="3 5" id="KW-0548">Nucleotidyltransferase</keyword>
<evidence type="ECO:0000256" key="5">
    <source>
        <dbReference type="HAMAP-Rule" id="MF_01553"/>
    </source>
</evidence>
<organism evidence="6">
    <name type="scientific">Halalkalibacterium halodurans</name>
    <name type="common">Bacillus halodurans</name>
    <dbReference type="NCBI Taxonomy" id="86665"/>
    <lineage>
        <taxon>Bacteria</taxon>
        <taxon>Bacillati</taxon>
        <taxon>Bacillota</taxon>
        <taxon>Bacilli</taxon>
        <taxon>Bacillales</taxon>
        <taxon>Bacillaceae</taxon>
        <taxon>Halalkalibacterium (ex Joshi et al. 2022)</taxon>
    </lineage>
</organism>
<evidence type="ECO:0000256" key="4">
    <source>
        <dbReference type="ARBA" id="ARBA00023163"/>
    </source>
</evidence>